<feature type="region of interest" description="Disordered" evidence="1">
    <location>
        <begin position="1"/>
        <end position="70"/>
    </location>
</feature>
<evidence type="ECO:0000313" key="3">
    <source>
        <dbReference type="Proteomes" id="UP001054945"/>
    </source>
</evidence>
<feature type="compositionally biased region" description="Basic and acidic residues" evidence="1">
    <location>
        <begin position="52"/>
        <end position="70"/>
    </location>
</feature>
<accession>A0AAV4QWZ6</accession>
<sequence length="151" mass="17025">MSQSQWSSCWCPLSPPNPSSGKWSEHVFSDGEKIRSERSEGSCNYSPSGRRQRSDGRADARDAEDQSRMDKVRCGCGRAGCGRKERGHVKARVRGLQIAVPGHCARKAERRKLLTTPLFSLEEAFVMFPCVSKYQRSIGPWTIRRHGPQLF</sequence>
<dbReference type="Proteomes" id="UP001054945">
    <property type="component" value="Unassembled WGS sequence"/>
</dbReference>
<feature type="compositionally biased region" description="Basic and acidic residues" evidence="1">
    <location>
        <begin position="23"/>
        <end position="40"/>
    </location>
</feature>
<organism evidence="2 3">
    <name type="scientific">Caerostris extrusa</name>
    <name type="common">Bark spider</name>
    <name type="synonym">Caerostris bankana</name>
    <dbReference type="NCBI Taxonomy" id="172846"/>
    <lineage>
        <taxon>Eukaryota</taxon>
        <taxon>Metazoa</taxon>
        <taxon>Ecdysozoa</taxon>
        <taxon>Arthropoda</taxon>
        <taxon>Chelicerata</taxon>
        <taxon>Arachnida</taxon>
        <taxon>Araneae</taxon>
        <taxon>Araneomorphae</taxon>
        <taxon>Entelegynae</taxon>
        <taxon>Araneoidea</taxon>
        <taxon>Araneidae</taxon>
        <taxon>Caerostris</taxon>
    </lineage>
</organism>
<dbReference type="AlphaFoldDB" id="A0AAV4QWZ6"/>
<gene>
    <name evidence="2" type="ORF">CEXT_501961</name>
</gene>
<keyword evidence="3" id="KW-1185">Reference proteome</keyword>
<dbReference type="EMBL" id="BPLR01006814">
    <property type="protein sequence ID" value="GIY12596.1"/>
    <property type="molecule type" value="Genomic_DNA"/>
</dbReference>
<reference evidence="2 3" key="1">
    <citation type="submission" date="2021-06" db="EMBL/GenBank/DDBJ databases">
        <title>Caerostris extrusa draft genome.</title>
        <authorList>
            <person name="Kono N."/>
            <person name="Arakawa K."/>
        </authorList>
    </citation>
    <scope>NUCLEOTIDE SEQUENCE [LARGE SCALE GENOMIC DNA]</scope>
</reference>
<proteinExistence type="predicted"/>
<comment type="caution">
    <text evidence="2">The sequence shown here is derived from an EMBL/GenBank/DDBJ whole genome shotgun (WGS) entry which is preliminary data.</text>
</comment>
<protein>
    <submittedName>
        <fullName evidence="2">Uncharacterized protein</fullName>
    </submittedName>
</protein>
<name>A0AAV4QWZ6_CAEEX</name>
<evidence type="ECO:0000256" key="1">
    <source>
        <dbReference type="SAM" id="MobiDB-lite"/>
    </source>
</evidence>
<evidence type="ECO:0000313" key="2">
    <source>
        <dbReference type="EMBL" id="GIY12596.1"/>
    </source>
</evidence>